<accession>A0ABX7YVQ4</accession>
<evidence type="ECO:0000313" key="2">
    <source>
        <dbReference type="EMBL" id="QUN06231.1"/>
    </source>
</evidence>
<organism evidence="2 3">
    <name type="scientific">Shewanella yunxiaonensis</name>
    <dbReference type="NCBI Taxonomy" id="2829809"/>
    <lineage>
        <taxon>Bacteria</taxon>
        <taxon>Pseudomonadati</taxon>
        <taxon>Pseudomonadota</taxon>
        <taxon>Gammaproteobacteria</taxon>
        <taxon>Alteromonadales</taxon>
        <taxon>Shewanellaceae</taxon>
        <taxon>Shewanella</taxon>
    </lineage>
</organism>
<dbReference type="EMBL" id="CP073587">
    <property type="protein sequence ID" value="QUN06231.1"/>
    <property type="molecule type" value="Genomic_DNA"/>
</dbReference>
<name>A0ABX7YVQ4_9GAMM</name>
<dbReference type="Proteomes" id="UP000679575">
    <property type="component" value="Chromosome"/>
</dbReference>
<keyword evidence="3" id="KW-1185">Reference proteome</keyword>
<evidence type="ECO:0000259" key="1">
    <source>
        <dbReference type="Pfam" id="PF13490"/>
    </source>
</evidence>
<dbReference type="Pfam" id="PF13490">
    <property type="entry name" value="zf-HC2"/>
    <property type="match status" value="1"/>
</dbReference>
<gene>
    <name evidence="2" type="ORF">KDN34_01805</name>
</gene>
<sequence>MILNCREAARLLSEAQERELSLGERLALRLHLMFCAGCRNFGKHVNVLRDLSRQYASGRRTDGK</sequence>
<feature type="domain" description="Putative zinc-finger" evidence="1">
    <location>
        <begin position="5"/>
        <end position="39"/>
    </location>
</feature>
<proteinExistence type="predicted"/>
<evidence type="ECO:0000313" key="3">
    <source>
        <dbReference type="Proteomes" id="UP000679575"/>
    </source>
</evidence>
<protein>
    <submittedName>
        <fullName evidence="2">Zf-HC2 domain-containing protein</fullName>
    </submittedName>
</protein>
<reference evidence="2 3" key="1">
    <citation type="submission" date="2021-04" db="EMBL/GenBank/DDBJ databases">
        <title>Novel species identification of genus Shewanella.</title>
        <authorList>
            <person name="Liu G."/>
        </authorList>
    </citation>
    <scope>NUCLEOTIDE SEQUENCE [LARGE SCALE GENOMIC DNA]</scope>
    <source>
        <strain evidence="2 3">FJAT-54481</strain>
    </source>
</reference>
<dbReference type="RefSeq" id="WP_212595247.1">
    <property type="nucleotide sequence ID" value="NZ_CP073587.1"/>
</dbReference>
<dbReference type="InterPro" id="IPR027383">
    <property type="entry name" value="Znf_put"/>
</dbReference>